<dbReference type="EMBL" id="CP025120">
    <property type="protein sequence ID" value="AUD78195.1"/>
    <property type="molecule type" value="Genomic_DNA"/>
</dbReference>
<dbReference type="AlphaFoldDB" id="A0A2K9A2U9"/>
<dbReference type="SUPFAM" id="SSF55961">
    <property type="entry name" value="Bet v1-like"/>
    <property type="match status" value="1"/>
</dbReference>
<gene>
    <name evidence="1" type="ORF">CW740_02640</name>
</gene>
<dbReference type="RefSeq" id="WP_106646073.1">
    <property type="nucleotide sequence ID" value="NZ_BMGO01000002.1"/>
</dbReference>
<dbReference type="Pfam" id="PF10604">
    <property type="entry name" value="Polyketide_cyc2"/>
    <property type="match status" value="1"/>
</dbReference>
<name>A0A2K9A2U9_9GAMM</name>
<sequence>MKFLKWLLIIIAVLAVILVVVGFLLPQTRHVERSITVNATKDTVFNQVNNLQNFNNWSPWAEIDPNATYTFTGPNSGVGATMAWDSQMPEVGSGTYKIIESNYPNAVKFEMKFGQEQMPAESSFLLDEISYEETRVTWTFDVDFGNDLMGRYVGYFLMEGAVGPQYEKGLQNLKQIVEG</sequence>
<evidence type="ECO:0000313" key="2">
    <source>
        <dbReference type="Proteomes" id="UP000232693"/>
    </source>
</evidence>
<dbReference type="InterPro" id="IPR019587">
    <property type="entry name" value="Polyketide_cyclase/dehydratase"/>
</dbReference>
<protein>
    <submittedName>
        <fullName evidence="1">Uncharacterized protein</fullName>
    </submittedName>
</protein>
<dbReference type="CDD" id="cd07818">
    <property type="entry name" value="SRPBCC_1"/>
    <property type="match status" value="1"/>
</dbReference>
<dbReference type="KEGG" id="kpd:CW740_02640"/>
<keyword evidence="2" id="KW-1185">Reference proteome</keyword>
<accession>A0A2K9A2U9</accession>
<dbReference type="OrthoDB" id="5293446at2"/>
<organism evidence="1 2">
    <name type="scientific">Kangiella profundi</name>
    <dbReference type="NCBI Taxonomy" id="1561924"/>
    <lineage>
        <taxon>Bacteria</taxon>
        <taxon>Pseudomonadati</taxon>
        <taxon>Pseudomonadota</taxon>
        <taxon>Gammaproteobacteria</taxon>
        <taxon>Kangiellales</taxon>
        <taxon>Kangiellaceae</taxon>
        <taxon>Kangiella</taxon>
    </lineage>
</organism>
<dbReference type="InterPro" id="IPR023393">
    <property type="entry name" value="START-like_dom_sf"/>
</dbReference>
<reference evidence="1 2" key="1">
    <citation type="submission" date="2017-12" db="EMBL/GenBank/DDBJ databases">
        <title>Kangiella profundi FT102 completed genome.</title>
        <authorList>
            <person name="Xu J."/>
            <person name="Wang J."/>
            <person name="Lu Y."/>
        </authorList>
    </citation>
    <scope>NUCLEOTIDE SEQUENCE [LARGE SCALE GENOMIC DNA]</scope>
    <source>
        <strain evidence="1 2">FT102</strain>
    </source>
</reference>
<proteinExistence type="predicted"/>
<dbReference type="Gene3D" id="3.30.530.20">
    <property type="match status" value="1"/>
</dbReference>
<evidence type="ECO:0000313" key="1">
    <source>
        <dbReference type="EMBL" id="AUD78195.1"/>
    </source>
</evidence>
<dbReference type="Proteomes" id="UP000232693">
    <property type="component" value="Chromosome"/>
</dbReference>